<dbReference type="SMART" id="SM00028">
    <property type="entry name" value="TPR"/>
    <property type="match status" value="4"/>
</dbReference>
<keyword evidence="6" id="KW-0802">TPR repeat</keyword>
<evidence type="ECO:0000256" key="3">
    <source>
        <dbReference type="ARBA" id="ARBA00023015"/>
    </source>
</evidence>
<dbReference type="Gene3D" id="1.10.10.10">
    <property type="entry name" value="Winged helix-like DNA-binding domain superfamily/Winged helix DNA-binding domain"/>
    <property type="match status" value="1"/>
</dbReference>
<dbReference type="SUPFAM" id="SSF48452">
    <property type="entry name" value="TPR-like"/>
    <property type="match status" value="2"/>
</dbReference>
<dbReference type="InterPro" id="IPR019734">
    <property type="entry name" value="TPR_rpt"/>
</dbReference>
<feature type="domain" description="OmpR/PhoB-type" evidence="9">
    <location>
        <begin position="1"/>
        <end position="91"/>
    </location>
</feature>
<dbReference type="PRINTS" id="PR00364">
    <property type="entry name" value="DISEASERSIST"/>
</dbReference>
<dbReference type="Pfam" id="PF03704">
    <property type="entry name" value="BTAD"/>
    <property type="match status" value="1"/>
</dbReference>
<dbReference type="InterPro" id="IPR036388">
    <property type="entry name" value="WH-like_DNA-bd_sf"/>
</dbReference>
<dbReference type="Gene3D" id="3.40.50.300">
    <property type="entry name" value="P-loop containing nucleotide triphosphate hydrolases"/>
    <property type="match status" value="1"/>
</dbReference>
<dbReference type="PROSITE" id="PS50005">
    <property type="entry name" value="TPR"/>
    <property type="match status" value="1"/>
</dbReference>
<dbReference type="InterPro" id="IPR016032">
    <property type="entry name" value="Sig_transdc_resp-reg_C-effctor"/>
</dbReference>
<dbReference type="PANTHER" id="PTHR35807">
    <property type="entry name" value="TRANSCRIPTIONAL REGULATOR REDD-RELATED"/>
    <property type="match status" value="1"/>
</dbReference>
<feature type="repeat" description="TPR" evidence="6">
    <location>
        <begin position="819"/>
        <end position="852"/>
    </location>
</feature>
<comment type="similarity">
    <text evidence="1">Belongs to the AfsR/DnrI/RedD regulatory family.</text>
</comment>
<evidence type="ECO:0000313" key="10">
    <source>
        <dbReference type="EMBL" id="GAA1249258.1"/>
    </source>
</evidence>
<keyword evidence="4 7" id="KW-0238">DNA-binding</keyword>
<keyword evidence="2" id="KW-0902">Two-component regulatory system</keyword>
<gene>
    <name evidence="10" type="ORF">GCM10009665_45110</name>
</gene>
<dbReference type="SUPFAM" id="SSF52540">
    <property type="entry name" value="P-loop containing nucleoside triphosphate hydrolases"/>
    <property type="match status" value="1"/>
</dbReference>
<sequence>MLGPVTAERDGERVPLNAQMVRSLLGVLLVDAGQPVAEARLVEALWGQNPPASVKASLRNHVLRLRRLLDAGGAGGAERVRRSPDGYLIQVGPGELDLHEFDELRLFGARELRGGQWQSAADALSRALALWRGDPLADAVPARDEAGIEQLREVRLQAWEQLAQARLRLGSYDQVVADFAPLVREHPWREAAHGHLMHALHGAGRQADALAVYQQLRANLVGELGVEPSAPVAELHRRILAADPSLTVVARSGAVGAAAGTVSPNPRTDSAESPSGPGVLNQLPPRIEYFTGRADVLAVLNGHLCGDGAGGAGARLVTIVGTAGAGKTALAVQWAAELAPRFPYGCLYADLRGFDPGPGPAVSPEQVLRGFLRALGLSSARIPSEPTGQTALFRSLTAGRPLLVVLDNARDAEQVRPLLSGAPGSLTIVTSRDRLTGLVALDGARPVPLDLLTPGEAVALLVRRLGDQHAGCEPAAVVDLAELCARLPLALNIAAARIATASHLPLADFTEQLRATGERLTALDAGDPAASVRAVFSWSYRQLSSEAARVFRLTALHPGPDISVAAVASLAGLPVRRARSLLTELVGAHLVAEPVPGRYAFHDLLRVYAGEQAAAVDEAGDRAGAVRRMLDHYVHTAAAAHRVMNPVYRAVPLEEIDPRAVAETFDDVAPAAEWQLAERAALAGLVAVAAGYGYDGHIWRLADAVALFLDSRGDWQLLAELMERAVVAAGRSGDPGVHAEAHCDAAQARWRLGDSTGALAHLDEARDLRRELDDRTGMAHVERVAANIHGDDGRHVEELEHARAAVVASRQGGSAVSLAASYGTLAWAYIRNGQYQLALDHAREAVELNRQAGYRIGESGALDTMAQACYLMDRVEESLVGFQQAEAVAVDAGNRVYQVRTLVRISTAHRALGDEDSADRSMRRALEVAQELGLVIEDVVREALRVMDRRP</sequence>
<dbReference type="InterPro" id="IPR005158">
    <property type="entry name" value="BTAD"/>
</dbReference>
<accession>A0ABN1WG59</accession>
<dbReference type="EMBL" id="BAAALF010000086">
    <property type="protein sequence ID" value="GAA1249258.1"/>
    <property type="molecule type" value="Genomic_DNA"/>
</dbReference>
<dbReference type="Gene3D" id="1.25.40.10">
    <property type="entry name" value="Tetratricopeptide repeat domain"/>
    <property type="match status" value="2"/>
</dbReference>
<evidence type="ECO:0000256" key="7">
    <source>
        <dbReference type="PROSITE-ProRule" id="PRU01091"/>
    </source>
</evidence>
<dbReference type="InterPro" id="IPR051677">
    <property type="entry name" value="AfsR-DnrI-RedD_regulator"/>
</dbReference>
<feature type="compositionally biased region" description="Polar residues" evidence="8">
    <location>
        <begin position="264"/>
        <end position="273"/>
    </location>
</feature>
<evidence type="ECO:0000256" key="8">
    <source>
        <dbReference type="SAM" id="MobiDB-lite"/>
    </source>
</evidence>
<dbReference type="CDD" id="cd15831">
    <property type="entry name" value="BTAD"/>
    <property type="match status" value="1"/>
</dbReference>
<organism evidence="10 11">
    <name type="scientific">Kitasatospora nipponensis</name>
    <dbReference type="NCBI Taxonomy" id="258049"/>
    <lineage>
        <taxon>Bacteria</taxon>
        <taxon>Bacillati</taxon>
        <taxon>Actinomycetota</taxon>
        <taxon>Actinomycetes</taxon>
        <taxon>Kitasatosporales</taxon>
        <taxon>Streptomycetaceae</taxon>
        <taxon>Kitasatospora</taxon>
    </lineage>
</organism>
<proteinExistence type="inferred from homology"/>
<dbReference type="PANTHER" id="PTHR35807:SF1">
    <property type="entry name" value="TRANSCRIPTIONAL REGULATOR REDD"/>
    <property type="match status" value="1"/>
</dbReference>
<keyword evidence="5" id="KW-0804">Transcription</keyword>
<dbReference type="Pfam" id="PF13181">
    <property type="entry name" value="TPR_8"/>
    <property type="match status" value="1"/>
</dbReference>
<dbReference type="SUPFAM" id="SSF81901">
    <property type="entry name" value="HCP-like"/>
    <property type="match status" value="1"/>
</dbReference>
<dbReference type="SMART" id="SM00862">
    <property type="entry name" value="Trans_reg_C"/>
    <property type="match status" value="1"/>
</dbReference>
<evidence type="ECO:0000313" key="11">
    <source>
        <dbReference type="Proteomes" id="UP001500037"/>
    </source>
</evidence>
<keyword evidence="3" id="KW-0805">Transcription regulation</keyword>
<dbReference type="SUPFAM" id="SSF46894">
    <property type="entry name" value="C-terminal effector domain of the bipartite response regulators"/>
    <property type="match status" value="1"/>
</dbReference>
<dbReference type="Proteomes" id="UP001500037">
    <property type="component" value="Unassembled WGS sequence"/>
</dbReference>
<dbReference type="InterPro" id="IPR001867">
    <property type="entry name" value="OmpR/PhoB-type_DNA-bd"/>
</dbReference>
<comment type="caution">
    <text evidence="10">The sequence shown here is derived from an EMBL/GenBank/DDBJ whole genome shotgun (WGS) entry which is preliminary data.</text>
</comment>
<feature type="region of interest" description="Disordered" evidence="8">
    <location>
        <begin position="258"/>
        <end position="279"/>
    </location>
</feature>
<evidence type="ECO:0000256" key="2">
    <source>
        <dbReference type="ARBA" id="ARBA00023012"/>
    </source>
</evidence>
<evidence type="ECO:0000256" key="4">
    <source>
        <dbReference type="ARBA" id="ARBA00023125"/>
    </source>
</evidence>
<name>A0ABN1WG59_9ACTN</name>
<keyword evidence="11" id="KW-1185">Reference proteome</keyword>
<dbReference type="SMART" id="SM01043">
    <property type="entry name" value="BTAD"/>
    <property type="match status" value="1"/>
</dbReference>
<evidence type="ECO:0000259" key="9">
    <source>
        <dbReference type="PROSITE" id="PS51755"/>
    </source>
</evidence>
<reference evidence="10 11" key="1">
    <citation type="journal article" date="2019" name="Int. J. Syst. Evol. Microbiol.">
        <title>The Global Catalogue of Microorganisms (GCM) 10K type strain sequencing project: providing services to taxonomists for standard genome sequencing and annotation.</title>
        <authorList>
            <consortium name="The Broad Institute Genomics Platform"/>
            <consortium name="The Broad Institute Genome Sequencing Center for Infectious Disease"/>
            <person name="Wu L."/>
            <person name="Ma J."/>
        </authorList>
    </citation>
    <scope>NUCLEOTIDE SEQUENCE [LARGE SCALE GENOMIC DNA]</scope>
    <source>
        <strain evidence="10 11">JCM 13004</strain>
    </source>
</reference>
<dbReference type="InterPro" id="IPR011990">
    <property type="entry name" value="TPR-like_helical_dom_sf"/>
</dbReference>
<evidence type="ECO:0000256" key="1">
    <source>
        <dbReference type="ARBA" id="ARBA00005820"/>
    </source>
</evidence>
<dbReference type="InterPro" id="IPR027417">
    <property type="entry name" value="P-loop_NTPase"/>
</dbReference>
<evidence type="ECO:0000256" key="5">
    <source>
        <dbReference type="ARBA" id="ARBA00023163"/>
    </source>
</evidence>
<evidence type="ECO:0000256" key="6">
    <source>
        <dbReference type="PROSITE-ProRule" id="PRU00339"/>
    </source>
</evidence>
<protein>
    <submittedName>
        <fullName evidence="10">BTAD domain-containing putative transcriptional regulator</fullName>
    </submittedName>
</protein>
<feature type="DNA-binding region" description="OmpR/PhoB-type" evidence="7">
    <location>
        <begin position="1"/>
        <end position="91"/>
    </location>
</feature>
<dbReference type="PROSITE" id="PS51755">
    <property type="entry name" value="OMPR_PHOB"/>
    <property type="match status" value="1"/>
</dbReference>